<dbReference type="InterPro" id="IPR011545">
    <property type="entry name" value="DEAD/DEAH_box_helicase_dom"/>
</dbReference>
<dbReference type="SUPFAM" id="SSF47819">
    <property type="entry name" value="HRDC-like"/>
    <property type="match status" value="1"/>
</dbReference>
<proteinExistence type="inferred from homology"/>
<dbReference type="PANTHER" id="PTHR13710:SF105">
    <property type="entry name" value="ATP-DEPENDENT DNA HELICASE Q1"/>
    <property type="match status" value="1"/>
</dbReference>
<dbReference type="GO" id="GO:0005524">
    <property type="term" value="F:ATP binding"/>
    <property type="evidence" value="ECO:0007669"/>
    <property type="project" value="UniProtKB-KW"/>
</dbReference>
<dbReference type="EC" id="5.6.2.4" evidence="16"/>
<evidence type="ECO:0000256" key="5">
    <source>
        <dbReference type="ARBA" id="ARBA00022741"/>
    </source>
</evidence>
<dbReference type="InterPro" id="IPR001650">
    <property type="entry name" value="Helicase_C-like"/>
</dbReference>
<comment type="cofactor">
    <cofactor evidence="2">
        <name>Zn(2+)</name>
        <dbReference type="ChEBI" id="CHEBI:29105"/>
    </cofactor>
</comment>
<keyword evidence="14" id="KW-0413">Isomerase</keyword>
<evidence type="ECO:0000256" key="4">
    <source>
        <dbReference type="ARBA" id="ARBA00022723"/>
    </source>
</evidence>
<dbReference type="SMART" id="SM00490">
    <property type="entry name" value="HELICc"/>
    <property type="match status" value="1"/>
</dbReference>
<feature type="domain" description="Helicase ATP-binding" evidence="18">
    <location>
        <begin position="26"/>
        <end position="194"/>
    </location>
</feature>
<dbReference type="Proteomes" id="UP000238196">
    <property type="component" value="Unassembled WGS sequence"/>
</dbReference>
<evidence type="ECO:0000256" key="10">
    <source>
        <dbReference type="ARBA" id="ARBA00022840"/>
    </source>
</evidence>
<evidence type="ECO:0000256" key="12">
    <source>
        <dbReference type="ARBA" id="ARBA00023172"/>
    </source>
</evidence>
<dbReference type="GO" id="GO:0009432">
    <property type="term" value="P:SOS response"/>
    <property type="evidence" value="ECO:0007669"/>
    <property type="project" value="UniProtKB-UniRule"/>
</dbReference>
<dbReference type="GO" id="GO:0005737">
    <property type="term" value="C:cytoplasm"/>
    <property type="evidence" value="ECO:0007669"/>
    <property type="project" value="TreeGrafter"/>
</dbReference>
<comment type="caution">
    <text evidence="20">The sequence shown here is derived from an EMBL/GenBank/DDBJ whole genome shotgun (WGS) entry which is preliminary data.</text>
</comment>
<evidence type="ECO:0000259" key="17">
    <source>
        <dbReference type="PROSITE" id="PS50967"/>
    </source>
</evidence>
<dbReference type="CDD" id="cd17920">
    <property type="entry name" value="DEXHc_RecQ"/>
    <property type="match status" value="1"/>
</dbReference>
<dbReference type="GO" id="GO:0006310">
    <property type="term" value="P:DNA recombination"/>
    <property type="evidence" value="ECO:0007669"/>
    <property type="project" value="UniProtKB-UniRule"/>
</dbReference>
<dbReference type="AlphaFoldDB" id="A0A2S5KXL0"/>
<dbReference type="Gene3D" id="1.10.10.10">
    <property type="entry name" value="Winged helix-like DNA-binding domain superfamily/Winged helix DNA-binding domain"/>
    <property type="match status" value="1"/>
</dbReference>
<dbReference type="OrthoDB" id="5298715at2"/>
<keyword evidence="8 20" id="KW-0347">Helicase</keyword>
<keyword evidence="6" id="KW-0227">DNA damage</keyword>
<dbReference type="Pfam" id="PF16124">
    <property type="entry name" value="RecQ_Zn_bind"/>
    <property type="match status" value="1"/>
</dbReference>
<dbReference type="Gene3D" id="1.10.150.80">
    <property type="entry name" value="HRDC domain"/>
    <property type="match status" value="1"/>
</dbReference>
<dbReference type="EMBL" id="PRLP01000001">
    <property type="protein sequence ID" value="PPC79448.1"/>
    <property type="molecule type" value="Genomic_DNA"/>
</dbReference>
<dbReference type="InterPro" id="IPR027417">
    <property type="entry name" value="P-loop_NTPase"/>
</dbReference>
<evidence type="ECO:0000259" key="19">
    <source>
        <dbReference type="PROSITE" id="PS51194"/>
    </source>
</evidence>
<evidence type="ECO:0000256" key="14">
    <source>
        <dbReference type="ARBA" id="ARBA00023235"/>
    </source>
</evidence>
<protein>
    <recommendedName>
        <fullName evidence="16">DNA helicase RecQ</fullName>
        <ecNumber evidence="16">5.6.2.4</ecNumber>
    </recommendedName>
</protein>
<dbReference type="InterPro" id="IPR002121">
    <property type="entry name" value="HRDC_dom"/>
</dbReference>
<dbReference type="Gene3D" id="3.40.50.300">
    <property type="entry name" value="P-loop containing nucleotide triphosphate hydrolases"/>
    <property type="match status" value="2"/>
</dbReference>
<dbReference type="GO" id="GO:0046872">
    <property type="term" value="F:metal ion binding"/>
    <property type="evidence" value="ECO:0007669"/>
    <property type="project" value="UniProtKB-KW"/>
</dbReference>
<sequence length="718" mass="80501">MIAQARQLLKRLYGYDDFIGLQEQVVSSVLSGQSALVLMPTGGGKSMCYQLPAMVREGVGIVISPLIALMQDQVEGLKQVGVRAACFHNGLDPSANSEIIRQLLNNELDLLYVSPERLVLGGMIELFSRLTISLFAIDEAHCVSQWGHDFRPEYMQLGQLASRFPTVPRLALTATADEQTRNEIQQQLGLLDAPVFLSSFDRPNIRYRVLPKQGAKEQLLNFIKREHRHNSGVVYCLSRKRVEEVAAFLREKGLPALPYHAGLPADIREQHQRTFIQASHSIIVATVAFGMGINKPDVRFVAHLDLPKNLEAYYQETGRAGRDGLPADAWMVYGLQDVLMQRMRIQEANVPADVRQRDWARLEALLAFTEASGCRRQLLLSYFAETSEPCGNCDNCLHPPRTWDATEAARKALSCVYRTGGYGVSHQIDVLLGKVTEKVRRANHQQLSTFGIGKELSLNQWRAVYRQLLAAGYMEWHGEDGEGLRLHERCRPLLKGEQSIALKQDQPAGQWKEERERGQTRLQGGQKQLWEALRQERRRLAGEKGIAAFMIFHDVTLMEMIERLPVSLDEMARLPGVGREKLSAYGKLFLNIIDHHRSEAGATRLIDDDAHETLALFRVGMEPRMIARQRNRPENRIYADLAEAIRAGQLALTEVVSLPGWQVKDVQREFVRLEADGQGAVLKRAFDAFGGAITWGDLRCIRASVGSSAATEDISLAG</sequence>
<dbReference type="SMART" id="SM00956">
    <property type="entry name" value="RQC"/>
    <property type="match status" value="1"/>
</dbReference>
<dbReference type="SUPFAM" id="SSF52540">
    <property type="entry name" value="P-loop containing nucleoside triphosphate hydrolases"/>
    <property type="match status" value="1"/>
</dbReference>
<organism evidence="20 21">
    <name type="scientific">Proteobacteria bacterium 228</name>
    <dbReference type="NCBI Taxonomy" id="2083153"/>
    <lineage>
        <taxon>Bacteria</taxon>
        <taxon>Pseudomonadati</taxon>
        <taxon>Pseudomonadota</taxon>
    </lineage>
</organism>
<dbReference type="SMART" id="SM00487">
    <property type="entry name" value="DEXDc"/>
    <property type="match status" value="1"/>
</dbReference>
<dbReference type="InterPro" id="IPR018982">
    <property type="entry name" value="RQC_domain"/>
</dbReference>
<dbReference type="InterPro" id="IPR010997">
    <property type="entry name" value="HRDC-like_sf"/>
</dbReference>
<dbReference type="InterPro" id="IPR044876">
    <property type="entry name" value="HRDC_dom_sf"/>
</dbReference>
<evidence type="ECO:0000256" key="11">
    <source>
        <dbReference type="ARBA" id="ARBA00023125"/>
    </source>
</evidence>
<dbReference type="GO" id="GO:0009378">
    <property type="term" value="F:four-way junction helicase activity"/>
    <property type="evidence" value="ECO:0007669"/>
    <property type="project" value="TreeGrafter"/>
</dbReference>
<dbReference type="GO" id="GO:0006281">
    <property type="term" value="P:DNA repair"/>
    <property type="evidence" value="ECO:0007669"/>
    <property type="project" value="UniProtKB-KW"/>
</dbReference>
<dbReference type="Pfam" id="PF09382">
    <property type="entry name" value="RQC"/>
    <property type="match status" value="1"/>
</dbReference>
<evidence type="ECO:0000256" key="15">
    <source>
        <dbReference type="ARBA" id="ARBA00034617"/>
    </source>
</evidence>
<dbReference type="InterPro" id="IPR014001">
    <property type="entry name" value="Helicase_ATP-bd"/>
</dbReference>
<evidence type="ECO:0000256" key="2">
    <source>
        <dbReference type="ARBA" id="ARBA00001947"/>
    </source>
</evidence>
<reference evidence="20 21" key="1">
    <citation type="submission" date="2018-02" db="EMBL/GenBank/DDBJ databases">
        <title>novel marine gammaproteobacteria from coastal saline agro ecosystem.</title>
        <authorList>
            <person name="Krishnan R."/>
            <person name="Ramesh Kumar N."/>
        </authorList>
    </citation>
    <scope>NUCLEOTIDE SEQUENCE [LARGE SCALE GENOMIC DNA]</scope>
    <source>
        <strain evidence="20 21">228</strain>
    </source>
</reference>
<keyword evidence="9" id="KW-0862">Zinc</keyword>
<evidence type="ECO:0000256" key="13">
    <source>
        <dbReference type="ARBA" id="ARBA00023204"/>
    </source>
</evidence>
<dbReference type="PROSITE" id="PS51194">
    <property type="entry name" value="HELICASE_CTER"/>
    <property type="match status" value="1"/>
</dbReference>
<keyword evidence="4" id="KW-0479">Metal-binding</keyword>
<evidence type="ECO:0000256" key="7">
    <source>
        <dbReference type="ARBA" id="ARBA00022801"/>
    </source>
</evidence>
<dbReference type="GO" id="GO:0043590">
    <property type="term" value="C:bacterial nucleoid"/>
    <property type="evidence" value="ECO:0007669"/>
    <property type="project" value="TreeGrafter"/>
</dbReference>
<evidence type="ECO:0000256" key="3">
    <source>
        <dbReference type="ARBA" id="ARBA00005446"/>
    </source>
</evidence>
<evidence type="ECO:0000313" key="20">
    <source>
        <dbReference type="EMBL" id="PPC79448.1"/>
    </source>
</evidence>
<dbReference type="GO" id="GO:0003677">
    <property type="term" value="F:DNA binding"/>
    <property type="evidence" value="ECO:0007669"/>
    <property type="project" value="UniProtKB-KW"/>
</dbReference>
<keyword evidence="7" id="KW-0378">Hydrolase</keyword>
<comment type="similarity">
    <text evidence="3">Belongs to the helicase family. RecQ subfamily.</text>
</comment>
<dbReference type="Pfam" id="PF14493">
    <property type="entry name" value="HTH_40"/>
    <property type="match status" value="1"/>
</dbReference>
<dbReference type="InterPro" id="IPR006293">
    <property type="entry name" value="DNA_helicase_ATP-dep_RecQ_bac"/>
</dbReference>
<dbReference type="GO" id="GO:0030894">
    <property type="term" value="C:replisome"/>
    <property type="evidence" value="ECO:0007669"/>
    <property type="project" value="TreeGrafter"/>
</dbReference>
<accession>A0A2S5KXL0</accession>
<feature type="domain" description="HRDC" evidence="17">
    <location>
        <begin position="523"/>
        <end position="603"/>
    </location>
</feature>
<evidence type="ECO:0000259" key="18">
    <source>
        <dbReference type="PROSITE" id="PS51192"/>
    </source>
</evidence>
<gene>
    <name evidence="20" type="primary">recQ</name>
    <name evidence="20" type="ORF">C4K68_00605</name>
</gene>
<dbReference type="PANTHER" id="PTHR13710">
    <property type="entry name" value="DNA HELICASE RECQ FAMILY MEMBER"/>
    <property type="match status" value="1"/>
</dbReference>
<dbReference type="InterPro" id="IPR032284">
    <property type="entry name" value="RecQ_Zn-bd"/>
</dbReference>
<evidence type="ECO:0000313" key="21">
    <source>
        <dbReference type="Proteomes" id="UP000238196"/>
    </source>
</evidence>
<dbReference type="InterPro" id="IPR036388">
    <property type="entry name" value="WH-like_DNA-bd_sf"/>
</dbReference>
<feature type="domain" description="Helicase C-terminal" evidence="19">
    <location>
        <begin position="215"/>
        <end position="366"/>
    </location>
</feature>
<dbReference type="SMART" id="SM00341">
    <property type="entry name" value="HRDC"/>
    <property type="match status" value="1"/>
</dbReference>
<dbReference type="NCBIfam" id="TIGR01389">
    <property type="entry name" value="recQ"/>
    <property type="match status" value="1"/>
</dbReference>
<keyword evidence="5" id="KW-0547">Nucleotide-binding</keyword>
<dbReference type="GO" id="GO:0016787">
    <property type="term" value="F:hydrolase activity"/>
    <property type="evidence" value="ECO:0007669"/>
    <property type="project" value="UniProtKB-KW"/>
</dbReference>
<dbReference type="Pfam" id="PF00271">
    <property type="entry name" value="Helicase_C"/>
    <property type="match status" value="1"/>
</dbReference>
<dbReference type="InterPro" id="IPR029491">
    <property type="entry name" value="Helicase_HTH"/>
</dbReference>
<keyword evidence="10" id="KW-0067">ATP-binding</keyword>
<evidence type="ECO:0000256" key="6">
    <source>
        <dbReference type="ARBA" id="ARBA00022763"/>
    </source>
</evidence>
<evidence type="ECO:0000256" key="16">
    <source>
        <dbReference type="NCBIfam" id="TIGR01389"/>
    </source>
</evidence>
<dbReference type="PROSITE" id="PS50967">
    <property type="entry name" value="HRDC"/>
    <property type="match status" value="1"/>
</dbReference>
<dbReference type="FunFam" id="3.40.50.300:FF:000296">
    <property type="entry name" value="ATP-dependent DNA helicase RecQ"/>
    <property type="match status" value="1"/>
</dbReference>
<dbReference type="Pfam" id="PF00270">
    <property type="entry name" value="DEAD"/>
    <property type="match status" value="1"/>
</dbReference>
<comment type="cofactor">
    <cofactor evidence="1">
        <name>Mg(2+)</name>
        <dbReference type="ChEBI" id="CHEBI:18420"/>
    </cofactor>
</comment>
<dbReference type="PROSITE" id="PS51192">
    <property type="entry name" value="HELICASE_ATP_BIND_1"/>
    <property type="match status" value="1"/>
</dbReference>
<dbReference type="NCBIfam" id="TIGR00614">
    <property type="entry name" value="recQ_fam"/>
    <property type="match status" value="1"/>
</dbReference>
<comment type="catalytic activity">
    <reaction evidence="15">
        <text>Couples ATP hydrolysis with the unwinding of duplex DNA by translocating in the 3'-5' direction.</text>
        <dbReference type="EC" id="5.6.2.4"/>
    </reaction>
</comment>
<dbReference type="InterPro" id="IPR036390">
    <property type="entry name" value="WH_DNA-bd_sf"/>
</dbReference>
<dbReference type="InterPro" id="IPR004589">
    <property type="entry name" value="DNA_helicase_ATP-dep_RecQ"/>
</dbReference>
<evidence type="ECO:0000256" key="1">
    <source>
        <dbReference type="ARBA" id="ARBA00001946"/>
    </source>
</evidence>
<keyword evidence="11" id="KW-0238">DNA-binding</keyword>
<dbReference type="Pfam" id="PF00570">
    <property type="entry name" value="HRDC"/>
    <property type="match status" value="1"/>
</dbReference>
<evidence type="ECO:0000256" key="8">
    <source>
        <dbReference type="ARBA" id="ARBA00022806"/>
    </source>
</evidence>
<dbReference type="GO" id="GO:0043138">
    <property type="term" value="F:3'-5' DNA helicase activity"/>
    <property type="evidence" value="ECO:0007669"/>
    <property type="project" value="UniProtKB-EC"/>
</dbReference>
<keyword evidence="12" id="KW-0233">DNA recombination</keyword>
<name>A0A2S5KXL0_9PROT</name>
<dbReference type="GO" id="GO:0006260">
    <property type="term" value="P:DNA replication"/>
    <property type="evidence" value="ECO:0007669"/>
    <property type="project" value="InterPro"/>
</dbReference>
<dbReference type="CDD" id="cd18794">
    <property type="entry name" value="SF2_C_RecQ"/>
    <property type="match status" value="1"/>
</dbReference>
<dbReference type="FunFam" id="3.40.50.300:FF:000156">
    <property type="entry name" value="ATP-dependent DNA helicase recQ"/>
    <property type="match status" value="1"/>
</dbReference>
<evidence type="ECO:0000256" key="9">
    <source>
        <dbReference type="ARBA" id="ARBA00022833"/>
    </source>
</evidence>
<keyword evidence="13" id="KW-0234">DNA repair</keyword>
<dbReference type="SUPFAM" id="SSF46785">
    <property type="entry name" value="Winged helix' DNA-binding domain"/>
    <property type="match status" value="1"/>
</dbReference>